<feature type="compositionally biased region" description="Polar residues" evidence="14">
    <location>
        <begin position="363"/>
        <end position="377"/>
    </location>
</feature>
<evidence type="ECO:0000256" key="3">
    <source>
        <dbReference type="ARBA" id="ARBA00022454"/>
    </source>
</evidence>
<dbReference type="InterPro" id="IPR048589">
    <property type="entry name" value="SAMD1-like_WH"/>
</dbReference>
<feature type="compositionally biased region" description="Polar residues" evidence="14">
    <location>
        <begin position="62"/>
        <end position="79"/>
    </location>
</feature>
<feature type="compositionally biased region" description="Basic and acidic residues" evidence="14">
    <location>
        <begin position="748"/>
        <end position="766"/>
    </location>
</feature>
<dbReference type="SUPFAM" id="SSF47370">
    <property type="entry name" value="Bromodomain"/>
    <property type="match status" value="1"/>
</dbReference>
<sequence>MDLVQSSSELMQGGDCCDQQMEFSFIKSWSVIQKALYIADPDVAAIQETLTRGTDHPPTPLYGTSNQSHSTMDGSQSANMDPRLFRGESNPRTLHQSRSHAENRTAKAQVRHPTNCDVADATDAFRVLDSLAEPKRVCDKSHCRLRTCDMLQGRAPSLSQVPLSTHSILQREVNSSHSSNIYTSPPSSPSSVSSISSSSSSSSSDFPDLMPRLEFKSWHLSDSSSAQSSPGCTDCDSDQDTASPDVSVSCHLQQSAFDKPVIADTVNSGSAFCISNQSGSKSGDCHEQSAHLPNNSQCYVYENGPNLSESSSDEEDENGEQCTTFPKNAPSSVMTFHTSNQDREWKDNQPVGKEVSKQKASDDGQNSDCHGSVSESESLQHSESTRSEPVSSPNRSTSVTPDEETQVSEGYHDNLTESVGQLLDDPPVAFELEEYGIGFQEEVLGDETMPEDPIRNDSLTVEGTGLVSDYFDDGSHDSLDSGQFDEQTETICISKLSFGLASSPQSPDEHVIIDGHVINDDDHMIIDDPMVSSGDNLVLGQVWSCDSGLSGTDFAHDKEPSPSALQPNVDHDKSDNNNVNFYSYGENCEIADEVPDEPAQCLALTDVPNDSSGSTLLACKNNDELMEKSVTGVINHQSVLVDRSSVEDHSVSPPQKSDDVFIACPATDAIVASSEEESLSISVDIALNIRAQCADIILTTDPEITDVQTTSSRDLDVCLGDSNNTASCCSMARDDACPAEEMDHVIQDPEDTSKDNNDHTSLEKPHSVVTDLMTVIHSEASEGNESIEKDTELNFMEEFDVNSLRGLESEQSRTPEGEIDSLQWCEETLEVSDVEQESSDIQSPLEINPCKHDFHDRPSASSAPKEGNSESSQRGDEFMTHPISCMDVPYARGSSTNSPAQHPPSDQSVLQEMDAGNSADDVQVGSICLLSSVIGSCDSEAQSYATDTSASPLSTSTVQDTSEQISENSKYLAYGDYARVSETLANSSNKCRTVNNTVTEGGLQTDSDEVKERKLAEMACDKTDVKANVACDKKPFPQTGLCRTPTQVSNITPILQRFYKKVLGEEGRCYRWSRYWTRPAVNSDADSLCSLTGDSDEFRLGLEECDTCSETDEYENGGIANRDHHVRSAGRVCVPSRTVIGITKQYNGLHPTQHCDHLIRNNKIRILHLNGISSARSECVVQRASDKYFEEHAQNQVKSEQRPMDNDTWYGNKSPLFHTRKCRIKSESVCSDLDWQNADPGNMDSNSSGVDLLIPSPCHQEVTTCHPSPLQSSQSSPERRKRGALRLKIYRQQQSHYVQLLSGDSDLSAKESKLAIAESYAASRRMKARIERLNRGHQNRVSSNWHRKNDGPTRLAKLAMKPVVVINKLFSKPCKKCLRINDALKSPGNSLSRITSNTAEYTSMVRPVRRRKALPSTAINLWTGIRYIRQQKQIPNIERISRYMQREHSVSPTETDLQLKYAVEDQLVNSYTTVGFKGAKVGMEQEGFKVPEGEEEEFDQQFAAGCHILPRRVDAKDLRAYVIDHERDGHDWYCFDCHQPGEVILCSECWRVYHPTCTEEEWTGSKFICSVCKNIKKQPRMKRKELNRLLAYTIVRLKDKTKELHSFGGKDDELKVERFIYKYVDLNVMEEKTKERKYKYLEQFYADARTILHNTFICYGDNGNMASLAKIMIRDCKYDLDEVRQCKDCYHYSNAKPKDWFCQPCRPPHQLVYAKQKGFCYWPAKVIKVTEEGYDVRFFGGWHQRAILPENCIKPIDASVKSLTIKRTAGFVKAMNELKRHQDLIERMSKETDGGDNSDMEAEEEEETEQPEIKHKKFRHHAKRSREEEVISSSHVPEKAAPTPEDVNMVTSSEDNVQTPRTFSTSDIGVQTSKKLIHPGKQPHKSTQTDAEVASMSCDCDVRYAKIFSDFKDRIEDNHKEEKERALKELEERLRRDNEEQKSDGSSHTSTVTQRELDQMRQMTEERCKEQYVEEIKKVTQKHKSEISATKKKQWCYNCEEEAMYHCCWNTSYCSIKCQQEHWHREHKRMCRRKRN</sequence>
<feature type="compositionally biased region" description="Basic and acidic residues" evidence="14">
    <location>
        <begin position="849"/>
        <end position="858"/>
    </location>
</feature>
<evidence type="ECO:0000256" key="10">
    <source>
        <dbReference type="ARBA" id="ARBA00023117"/>
    </source>
</evidence>
<keyword evidence="5" id="KW-0479">Metal-binding</keyword>
<comment type="subcellular location">
    <subcellularLocation>
        <location evidence="2">Chromosome</location>
    </subcellularLocation>
    <subcellularLocation>
        <location evidence="1">Nucleus</location>
    </subcellularLocation>
</comment>
<dbReference type="PROSITE" id="PS01360">
    <property type="entry name" value="ZF_MYND_1"/>
    <property type="match status" value="1"/>
</dbReference>
<protein>
    <recommendedName>
        <fullName evidence="20">Zinc finger MYND domain-containing protein 11</fullName>
    </recommendedName>
</protein>
<dbReference type="Pfam" id="PF23461">
    <property type="entry name" value="ZMYND11_CC"/>
    <property type="match status" value="1"/>
</dbReference>
<dbReference type="GO" id="GO:0009966">
    <property type="term" value="P:regulation of signal transduction"/>
    <property type="evidence" value="ECO:0007669"/>
    <property type="project" value="TreeGrafter"/>
</dbReference>
<keyword evidence="12" id="KW-0539">Nucleus</keyword>
<reference evidence="18" key="1">
    <citation type="journal article" date="2023" name="Mol. Biol. Evol.">
        <title>Third-Generation Sequencing Reveals the Adaptive Role of the Epigenome in Three Deep-Sea Polychaetes.</title>
        <authorList>
            <person name="Perez M."/>
            <person name="Aroh O."/>
            <person name="Sun Y."/>
            <person name="Lan Y."/>
            <person name="Juniper S.K."/>
            <person name="Young C.R."/>
            <person name="Angers B."/>
            <person name="Qian P.Y."/>
        </authorList>
    </citation>
    <scope>NUCLEOTIDE SEQUENCE</scope>
    <source>
        <strain evidence="18">P08H-3</strain>
    </source>
</reference>
<keyword evidence="3" id="KW-0158">Chromosome</keyword>
<dbReference type="InterPro" id="IPR047268">
    <property type="entry name" value="PWWP_BS69"/>
</dbReference>
<dbReference type="GO" id="GO:0003714">
    <property type="term" value="F:transcription corepressor activity"/>
    <property type="evidence" value="ECO:0007669"/>
    <property type="project" value="InterPro"/>
</dbReference>
<feature type="compositionally biased region" description="Polar residues" evidence="14">
    <location>
        <begin position="893"/>
        <end position="910"/>
    </location>
</feature>
<feature type="compositionally biased region" description="Low complexity" evidence="14">
    <location>
        <begin position="175"/>
        <end position="204"/>
    </location>
</feature>
<evidence type="ECO:0000256" key="14">
    <source>
        <dbReference type="SAM" id="MobiDB-lite"/>
    </source>
</evidence>
<evidence type="ECO:0000313" key="18">
    <source>
        <dbReference type="EMBL" id="KAK2164305.1"/>
    </source>
</evidence>
<dbReference type="PROSITE" id="PS50812">
    <property type="entry name" value="PWWP"/>
    <property type="match status" value="1"/>
</dbReference>
<dbReference type="CDD" id="cd15537">
    <property type="entry name" value="PHD_BS69"/>
    <property type="match status" value="1"/>
</dbReference>
<evidence type="ECO:0000256" key="7">
    <source>
        <dbReference type="ARBA" id="ARBA00022833"/>
    </source>
</evidence>
<dbReference type="Pfam" id="PF00439">
    <property type="entry name" value="Bromodomain"/>
    <property type="match status" value="1"/>
</dbReference>
<dbReference type="GO" id="GO:0005634">
    <property type="term" value="C:nucleus"/>
    <property type="evidence" value="ECO:0007669"/>
    <property type="project" value="UniProtKB-SubCell"/>
</dbReference>
<evidence type="ECO:0000256" key="5">
    <source>
        <dbReference type="ARBA" id="ARBA00022723"/>
    </source>
</evidence>
<dbReference type="InterPro" id="IPR011011">
    <property type="entry name" value="Znf_FYVE_PHD"/>
</dbReference>
<dbReference type="Proteomes" id="UP001208570">
    <property type="component" value="Unassembled WGS sequence"/>
</dbReference>
<feature type="region of interest" description="Disordered" evidence="14">
    <location>
        <begin position="51"/>
        <end position="113"/>
    </location>
</feature>
<dbReference type="Gene3D" id="1.20.920.10">
    <property type="entry name" value="Bromodomain-like"/>
    <property type="match status" value="1"/>
</dbReference>
<accession>A0AAD9NBW0</accession>
<dbReference type="InterPro" id="IPR001487">
    <property type="entry name" value="Bromodomain"/>
</dbReference>
<dbReference type="GO" id="GO:0140006">
    <property type="term" value="F:histone H3 reader activity"/>
    <property type="evidence" value="ECO:0007669"/>
    <property type="project" value="UniProtKB-ARBA"/>
</dbReference>
<comment type="caution">
    <text evidence="18">The sequence shown here is derived from an EMBL/GenBank/DDBJ whole genome shotgun (WGS) entry which is preliminary data.</text>
</comment>
<evidence type="ECO:0000256" key="2">
    <source>
        <dbReference type="ARBA" id="ARBA00004286"/>
    </source>
</evidence>
<dbReference type="InterPro" id="IPR000313">
    <property type="entry name" value="PWWP_dom"/>
</dbReference>
<dbReference type="GO" id="GO:0005694">
    <property type="term" value="C:chromosome"/>
    <property type="evidence" value="ECO:0007669"/>
    <property type="project" value="UniProtKB-SubCell"/>
</dbReference>
<feature type="region of interest" description="Disordered" evidence="14">
    <location>
        <begin position="172"/>
        <end position="206"/>
    </location>
</feature>
<feature type="region of interest" description="Disordered" evidence="14">
    <location>
        <begin position="1787"/>
        <end position="1864"/>
    </location>
</feature>
<dbReference type="InterPro" id="IPR047269">
    <property type="entry name" value="ZMY11"/>
</dbReference>
<evidence type="ECO:0000256" key="11">
    <source>
        <dbReference type="ARBA" id="ARBA00023163"/>
    </source>
</evidence>
<feature type="domain" description="PWWP" evidence="15">
    <location>
        <begin position="1708"/>
        <end position="1759"/>
    </location>
</feature>
<feature type="region of interest" description="Disordered" evidence="14">
    <location>
        <begin position="553"/>
        <end position="575"/>
    </location>
</feature>
<feature type="region of interest" description="Disordered" evidence="14">
    <location>
        <begin position="748"/>
        <end position="768"/>
    </location>
</feature>
<dbReference type="GO" id="GO:0034243">
    <property type="term" value="P:regulation of transcription elongation by RNA polymerase II"/>
    <property type="evidence" value="ECO:0007669"/>
    <property type="project" value="InterPro"/>
</dbReference>
<feature type="compositionally biased region" description="Acidic residues" evidence="14">
    <location>
        <begin position="1794"/>
        <end position="1810"/>
    </location>
</feature>
<keyword evidence="11" id="KW-0804">Transcription</keyword>
<evidence type="ECO:0000256" key="1">
    <source>
        <dbReference type="ARBA" id="ARBA00004123"/>
    </source>
</evidence>
<evidence type="ECO:0008006" key="20">
    <source>
        <dbReference type="Google" id="ProtNLM"/>
    </source>
</evidence>
<evidence type="ECO:0000313" key="19">
    <source>
        <dbReference type="Proteomes" id="UP001208570"/>
    </source>
</evidence>
<keyword evidence="19" id="KW-1185">Reference proteome</keyword>
<evidence type="ECO:0000259" key="15">
    <source>
        <dbReference type="PROSITE" id="PS50812"/>
    </source>
</evidence>
<dbReference type="CDD" id="cd20159">
    <property type="entry name" value="PWWP_BS69"/>
    <property type="match status" value="1"/>
</dbReference>
<feature type="region of interest" description="Disordered" evidence="14">
    <location>
        <begin position="296"/>
        <end position="408"/>
    </location>
</feature>
<dbReference type="SUPFAM" id="SSF63748">
    <property type="entry name" value="Tudor/PWWP/MBT"/>
    <property type="match status" value="1"/>
</dbReference>
<keyword evidence="6 13" id="KW-0863">Zinc-finger</keyword>
<organism evidence="18 19">
    <name type="scientific">Paralvinella palmiformis</name>
    <dbReference type="NCBI Taxonomy" id="53620"/>
    <lineage>
        <taxon>Eukaryota</taxon>
        <taxon>Metazoa</taxon>
        <taxon>Spiralia</taxon>
        <taxon>Lophotrochozoa</taxon>
        <taxon>Annelida</taxon>
        <taxon>Polychaeta</taxon>
        <taxon>Sedentaria</taxon>
        <taxon>Canalipalpata</taxon>
        <taxon>Terebellida</taxon>
        <taxon>Terebelliformia</taxon>
        <taxon>Alvinellidae</taxon>
        <taxon>Paralvinella</taxon>
    </lineage>
</organism>
<evidence type="ECO:0000259" key="17">
    <source>
        <dbReference type="PROSITE" id="PS52014"/>
    </source>
</evidence>
<dbReference type="Gene3D" id="6.10.140.2220">
    <property type="match status" value="1"/>
</dbReference>
<dbReference type="FunFam" id="6.10.140.2220:FF:000002">
    <property type="entry name" value="Protein kinase C-binding protein 1 isoform C"/>
    <property type="match status" value="1"/>
</dbReference>
<feature type="region of interest" description="Disordered" evidence="14">
    <location>
        <begin position="831"/>
        <end position="910"/>
    </location>
</feature>
<keyword evidence="9" id="KW-0805">Transcription regulation</keyword>
<evidence type="ECO:0000256" key="12">
    <source>
        <dbReference type="ARBA" id="ARBA00023242"/>
    </source>
</evidence>
<name>A0AAD9NBW0_9ANNE</name>
<dbReference type="GO" id="GO:0008270">
    <property type="term" value="F:zinc ion binding"/>
    <property type="evidence" value="ECO:0007669"/>
    <property type="project" value="UniProtKB-KW"/>
</dbReference>
<feature type="compositionally biased region" description="Polar residues" evidence="14">
    <location>
        <begin position="387"/>
        <end position="400"/>
    </location>
</feature>
<keyword evidence="4" id="KW-0597">Phosphoprotein</keyword>
<dbReference type="Gene3D" id="3.30.40.10">
    <property type="entry name" value="Zinc/RING finger domain, C3HC4 (zinc finger)"/>
    <property type="match status" value="1"/>
</dbReference>
<dbReference type="PROSITE" id="PS50865">
    <property type="entry name" value="ZF_MYND_2"/>
    <property type="match status" value="1"/>
</dbReference>
<dbReference type="Gene3D" id="2.30.30.140">
    <property type="match status" value="1"/>
</dbReference>
<feature type="compositionally biased region" description="Polar residues" evidence="14">
    <location>
        <begin position="320"/>
        <end position="339"/>
    </location>
</feature>
<feature type="domain" description="MYND-type" evidence="16">
    <location>
        <begin position="1996"/>
        <end position="2031"/>
    </location>
</feature>
<dbReference type="Pfam" id="PF24324">
    <property type="entry name" value="MYND_ZMYND11_ZMYD8"/>
    <property type="match status" value="1"/>
</dbReference>
<dbReference type="PANTHER" id="PTHR46379">
    <property type="entry name" value="ZINC FINGER MYND DOMAIN-CONTAINING"/>
    <property type="match status" value="1"/>
</dbReference>
<evidence type="ECO:0000256" key="13">
    <source>
        <dbReference type="PROSITE-ProRule" id="PRU00134"/>
    </source>
</evidence>
<dbReference type="EMBL" id="JAODUP010000066">
    <property type="protein sequence ID" value="KAK2164305.1"/>
    <property type="molecule type" value="Genomic_DNA"/>
</dbReference>
<keyword evidence="8" id="KW-0156">Chromatin regulator</keyword>
<evidence type="ECO:0000256" key="6">
    <source>
        <dbReference type="ARBA" id="ARBA00022771"/>
    </source>
</evidence>
<gene>
    <name evidence="18" type="ORF">LSH36_66g07031</name>
</gene>
<feature type="compositionally biased region" description="Basic and acidic residues" evidence="14">
    <location>
        <begin position="1933"/>
        <end position="1945"/>
    </location>
</feature>
<dbReference type="Pfam" id="PF21524">
    <property type="entry name" value="SAMD1_WH"/>
    <property type="match status" value="1"/>
</dbReference>
<feature type="compositionally biased region" description="Polar residues" evidence="14">
    <location>
        <begin position="1849"/>
        <end position="1864"/>
    </location>
</feature>
<dbReference type="PANTHER" id="PTHR46379:SF1">
    <property type="entry name" value="ZINC FINGER MYND DOMAIN-CONTAINING PROTEIN 11"/>
    <property type="match status" value="1"/>
</dbReference>
<dbReference type="InterPro" id="IPR036427">
    <property type="entry name" value="Bromodomain-like_sf"/>
</dbReference>
<evidence type="ECO:0000256" key="4">
    <source>
        <dbReference type="ARBA" id="ARBA00022553"/>
    </source>
</evidence>
<proteinExistence type="predicted"/>
<dbReference type="SUPFAM" id="SSF57903">
    <property type="entry name" value="FYVE/PHD zinc finger"/>
    <property type="match status" value="1"/>
</dbReference>
<dbReference type="SUPFAM" id="SSF144232">
    <property type="entry name" value="HIT/MYND zinc finger-like"/>
    <property type="match status" value="1"/>
</dbReference>
<evidence type="ECO:0000256" key="9">
    <source>
        <dbReference type="ARBA" id="ARBA00023015"/>
    </source>
</evidence>
<dbReference type="PROSITE" id="PS52014">
    <property type="entry name" value="SAMD1_WH"/>
    <property type="match status" value="1"/>
</dbReference>
<evidence type="ECO:0000259" key="16">
    <source>
        <dbReference type="PROSITE" id="PS50865"/>
    </source>
</evidence>
<dbReference type="InterPro" id="IPR002893">
    <property type="entry name" value="Znf_MYND"/>
</dbReference>
<dbReference type="InterPro" id="IPR013083">
    <property type="entry name" value="Znf_RING/FYVE/PHD"/>
</dbReference>
<feature type="domain" description="SAMD1-like winged helix (WH)" evidence="17">
    <location>
        <begin position="1409"/>
        <end position="1485"/>
    </location>
</feature>
<dbReference type="GO" id="GO:0003677">
    <property type="term" value="F:DNA binding"/>
    <property type="evidence" value="ECO:0007669"/>
    <property type="project" value="InterPro"/>
</dbReference>
<feature type="compositionally biased region" description="Basic residues" evidence="14">
    <location>
        <begin position="1814"/>
        <end position="1824"/>
    </location>
</feature>
<dbReference type="InterPro" id="IPR057053">
    <property type="entry name" value="MYND_ZMYND11_ZMYD8"/>
</dbReference>
<evidence type="ECO:0000256" key="8">
    <source>
        <dbReference type="ARBA" id="ARBA00022853"/>
    </source>
</evidence>
<keyword evidence="10" id="KW-0103">Bromodomain</keyword>
<keyword evidence="7" id="KW-0862">Zinc</keyword>
<dbReference type="InterPro" id="IPR057054">
    <property type="entry name" value="ZMYND11_CC"/>
</dbReference>
<dbReference type="SMART" id="SM00293">
    <property type="entry name" value="PWWP"/>
    <property type="match status" value="1"/>
</dbReference>
<feature type="region of interest" description="Disordered" evidence="14">
    <location>
        <begin position="1933"/>
        <end position="1959"/>
    </location>
</feature>